<feature type="signal peptide" evidence="1">
    <location>
        <begin position="1"/>
        <end position="19"/>
    </location>
</feature>
<evidence type="ECO:0000313" key="2">
    <source>
        <dbReference type="EMBL" id="CUH41566.1"/>
    </source>
</evidence>
<dbReference type="AlphaFoldDB" id="A0A0P1E166"/>
<dbReference type="RefSeq" id="WP_145975762.1">
    <property type="nucleotide sequence ID" value="NZ_CYPS01000008.1"/>
</dbReference>
<protein>
    <recommendedName>
        <fullName evidence="4">Lipoprotein</fullName>
    </recommendedName>
</protein>
<name>A0A0P1E166_9RHOB</name>
<keyword evidence="1" id="KW-0732">Signal</keyword>
<sequence length="110" mass="11803">MTKVLAALALATSATSANAVQTCHLEPVHAPDRNQGPATLVLAGDTALLDNKFATRKFECLLAHECKEIGEEGPGKLDLTFDGYVLSLRYYGGTLFGTSLYEIVDCQGQR</sequence>
<feature type="chain" id="PRO_5006061101" description="Lipoprotein" evidence="1">
    <location>
        <begin position="20"/>
        <end position="110"/>
    </location>
</feature>
<evidence type="ECO:0000256" key="1">
    <source>
        <dbReference type="SAM" id="SignalP"/>
    </source>
</evidence>
<dbReference type="EMBL" id="CYPS01000008">
    <property type="protein sequence ID" value="CUH41566.1"/>
    <property type="molecule type" value="Genomic_DNA"/>
</dbReference>
<gene>
    <name evidence="2" type="ORF">RUM4293_00440</name>
</gene>
<dbReference type="Proteomes" id="UP000050786">
    <property type="component" value="Unassembled WGS sequence"/>
</dbReference>
<reference evidence="3" key="1">
    <citation type="submission" date="2015-09" db="EMBL/GenBank/DDBJ databases">
        <authorList>
            <person name="Rodrigo-Torres L."/>
            <person name="Arahal D.R."/>
        </authorList>
    </citation>
    <scope>NUCLEOTIDE SEQUENCE [LARGE SCALE GENOMIC DNA]</scope>
    <source>
        <strain evidence="3">CECT 4293</strain>
    </source>
</reference>
<evidence type="ECO:0008006" key="4">
    <source>
        <dbReference type="Google" id="ProtNLM"/>
    </source>
</evidence>
<proteinExistence type="predicted"/>
<evidence type="ECO:0000313" key="3">
    <source>
        <dbReference type="Proteomes" id="UP000050786"/>
    </source>
</evidence>
<organism evidence="2 3">
    <name type="scientific">Ruegeria atlantica</name>
    <dbReference type="NCBI Taxonomy" id="81569"/>
    <lineage>
        <taxon>Bacteria</taxon>
        <taxon>Pseudomonadati</taxon>
        <taxon>Pseudomonadota</taxon>
        <taxon>Alphaproteobacteria</taxon>
        <taxon>Rhodobacterales</taxon>
        <taxon>Roseobacteraceae</taxon>
        <taxon>Ruegeria</taxon>
    </lineage>
</organism>
<keyword evidence="3" id="KW-1185">Reference proteome</keyword>
<accession>A0A0P1E166</accession>